<dbReference type="SUPFAM" id="SSF109998">
    <property type="entry name" value="Triger factor/SurA peptide-binding domain-like"/>
    <property type="match status" value="1"/>
</dbReference>
<dbReference type="GO" id="GO:0003755">
    <property type="term" value="F:peptidyl-prolyl cis-trans isomerase activity"/>
    <property type="evidence" value="ECO:0007669"/>
    <property type="project" value="UniProtKB-UniRule"/>
</dbReference>
<evidence type="ECO:0000256" key="7">
    <source>
        <dbReference type="ARBA" id="ARBA00023136"/>
    </source>
</evidence>
<keyword evidence="4 11" id="KW-1003">Cell membrane</keyword>
<dbReference type="PROSITE" id="PS50198">
    <property type="entry name" value="PPIC_PPIASE_2"/>
    <property type="match status" value="1"/>
</dbReference>
<dbReference type="SUPFAM" id="SSF54534">
    <property type="entry name" value="FKBP-like"/>
    <property type="match status" value="1"/>
</dbReference>
<evidence type="ECO:0000256" key="4">
    <source>
        <dbReference type="ARBA" id="ARBA00022475"/>
    </source>
</evidence>
<evidence type="ECO:0000259" key="13">
    <source>
        <dbReference type="PROSITE" id="PS50198"/>
    </source>
</evidence>
<gene>
    <name evidence="11 14" type="primary">prsA</name>
    <name evidence="14" type="ORF">AN964_17200</name>
</gene>
<comment type="function">
    <text evidence="11">Plays a major role in protein secretion by helping the post-translocational extracellular folding of several secreted proteins.</text>
</comment>
<dbReference type="InterPro" id="IPR027304">
    <property type="entry name" value="Trigger_fact/SurA_dom_sf"/>
</dbReference>
<name>A0A0Q3WZZ8_9BACI</name>
<comment type="catalytic activity">
    <reaction evidence="1 11">
        <text>[protein]-peptidylproline (omega=180) = [protein]-peptidylproline (omega=0)</text>
        <dbReference type="Rhea" id="RHEA:16237"/>
        <dbReference type="Rhea" id="RHEA-COMP:10747"/>
        <dbReference type="Rhea" id="RHEA-COMP:10748"/>
        <dbReference type="ChEBI" id="CHEBI:83833"/>
        <dbReference type="ChEBI" id="CHEBI:83834"/>
        <dbReference type="EC" id="5.2.1.8"/>
    </reaction>
</comment>
<comment type="similarity">
    <text evidence="3 11">Belongs to the PrsA family.</text>
</comment>
<evidence type="ECO:0000256" key="5">
    <source>
        <dbReference type="ARBA" id="ARBA00022729"/>
    </source>
</evidence>
<keyword evidence="15" id="KW-1185">Reference proteome</keyword>
<dbReference type="Pfam" id="PF13616">
    <property type="entry name" value="Rotamase_3"/>
    <property type="match status" value="1"/>
</dbReference>
<evidence type="ECO:0000256" key="1">
    <source>
        <dbReference type="ARBA" id="ARBA00000971"/>
    </source>
</evidence>
<dbReference type="PANTHER" id="PTHR47245">
    <property type="entry name" value="PEPTIDYLPROLYL ISOMERASE"/>
    <property type="match status" value="1"/>
</dbReference>
<feature type="chain" id="PRO_5038706615" description="Foldase protein PrsA" evidence="12">
    <location>
        <begin position="19"/>
        <end position="299"/>
    </location>
</feature>
<dbReference type="GO" id="GO:0006457">
    <property type="term" value="P:protein folding"/>
    <property type="evidence" value="ECO:0007669"/>
    <property type="project" value="UniProtKB-UniRule"/>
</dbReference>
<keyword evidence="7 11" id="KW-0472">Membrane</keyword>
<dbReference type="STRING" id="157838.AN964_17200"/>
<evidence type="ECO:0000256" key="2">
    <source>
        <dbReference type="ARBA" id="ARBA00004193"/>
    </source>
</evidence>
<evidence type="ECO:0000313" key="15">
    <source>
        <dbReference type="Proteomes" id="UP000051888"/>
    </source>
</evidence>
<evidence type="ECO:0000313" key="14">
    <source>
        <dbReference type="EMBL" id="KQL55071.1"/>
    </source>
</evidence>
<evidence type="ECO:0000256" key="11">
    <source>
        <dbReference type="HAMAP-Rule" id="MF_01145"/>
    </source>
</evidence>
<dbReference type="PROSITE" id="PS01096">
    <property type="entry name" value="PPIC_PPIASE_1"/>
    <property type="match status" value="1"/>
</dbReference>
<dbReference type="PANTHER" id="PTHR47245:SF1">
    <property type="entry name" value="FOLDASE PROTEIN PRSA"/>
    <property type="match status" value="1"/>
</dbReference>
<dbReference type="InterPro" id="IPR050245">
    <property type="entry name" value="PrsA_foldase"/>
</dbReference>
<dbReference type="InterPro" id="IPR023058">
    <property type="entry name" value="PPIase_PpiC_CS"/>
</dbReference>
<dbReference type="PATRIC" id="fig|157838.3.peg.3808"/>
<dbReference type="InterPro" id="IPR046357">
    <property type="entry name" value="PPIase_dom_sf"/>
</dbReference>
<keyword evidence="8 11" id="KW-0564">Palmitate</keyword>
<evidence type="ECO:0000256" key="6">
    <source>
        <dbReference type="ARBA" id="ARBA00023110"/>
    </source>
</evidence>
<dbReference type="Gene3D" id="3.10.50.40">
    <property type="match status" value="1"/>
</dbReference>
<reference evidence="14 15" key="1">
    <citation type="submission" date="2015-09" db="EMBL/GenBank/DDBJ databases">
        <title>Genome sequencing project for genomic taxonomy and phylogenomics of Bacillus-like bacteria.</title>
        <authorList>
            <person name="Liu B."/>
            <person name="Wang J."/>
            <person name="Zhu Y."/>
            <person name="Liu G."/>
            <person name="Chen Q."/>
            <person name="Chen Z."/>
            <person name="Lan J."/>
            <person name="Che J."/>
            <person name="Ge C."/>
            <person name="Shi H."/>
            <person name="Pan Z."/>
            <person name="Liu X."/>
        </authorList>
    </citation>
    <scope>NUCLEOTIDE SEQUENCE [LARGE SCALE GENOMIC DNA]</scope>
    <source>
        <strain evidence="14 15">LMG 18435</strain>
    </source>
</reference>
<dbReference type="PROSITE" id="PS51257">
    <property type="entry name" value="PROKAR_LIPOPROTEIN"/>
    <property type="match status" value="1"/>
</dbReference>
<feature type="domain" description="PpiC" evidence="13">
    <location>
        <begin position="140"/>
        <end position="230"/>
    </location>
</feature>
<protein>
    <recommendedName>
        <fullName evidence="11">Foldase protein PrsA</fullName>
        <ecNumber evidence="11">5.2.1.8</ecNumber>
    </recommendedName>
</protein>
<evidence type="ECO:0000256" key="3">
    <source>
        <dbReference type="ARBA" id="ARBA00006071"/>
    </source>
</evidence>
<accession>A0A0Q3WZZ8</accession>
<evidence type="ECO:0000256" key="12">
    <source>
        <dbReference type="SAM" id="SignalP"/>
    </source>
</evidence>
<dbReference type="EC" id="5.2.1.8" evidence="11"/>
<comment type="subcellular location">
    <subcellularLocation>
        <location evidence="2 11">Cell membrane</location>
        <topology evidence="2 11">Lipid-anchor</topology>
    </subcellularLocation>
</comment>
<keyword evidence="9 11" id="KW-0413">Isomerase</keyword>
<evidence type="ECO:0000256" key="10">
    <source>
        <dbReference type="ARBA" id="ARBA00023288"/>
    </source>
</evidence>
<evidence type="ECO:0000256" key="9">
    <source>
        <dbReference type="ARBA" id="ARBA00023235"/>
    </source>
</evidence>
<organism evidence="14 15">
    <name type="scientific">Heyndrickxia shackletonii</name>
    <dbReference type="NCBI Taxonomy" id="157838"/>
    <lineage>
        <taxon>Bacteria</taxon>
        <taxon>Bacillati</taxon>
        <taxon>Bacillota</taxon>
        <taxon>Bacilli</taxon>
        <taxon>Bacillales</taxon>
        <taxon>Bacillaceae</taxon>
        <taxon>Heyndrickxia</taxon>
    </lineage>
</organism>
<proteinExistence type="inferred from homology"/>
<keyword evidence="5 11" id="KW-0732">Signal</keyword>
<dbReference type="Proteomes" id="UP000051888">
    <property type="component" value="Unassembled WGS sequence"/>
</dbReference>
<keyword evidence="6 11" id="KW-0697">Rotamase</keyword>
<comment type="caution">
    <text evidence="14">The sequence shown here is derived from an EMBL/GenBank/DDBJ whole genome shotgun (WGS) entry which is preliminary data.</text>
</comment>
<sequence length="299" mass="33063">MKKWILSLTLAASVVGLAACGNSGSGKDVVVKTKAGNITQDELYTALKDKYGEQVLQQLIFEKVLSKKYKVSSKDVDKQVQQAKDQLGAQFDSALQQYGYKDEKDFRNTIKVGLLEQQAATKDVKVTDKEIKDYYDKNIKPDIKARHILVKDLKTANDIEAKLKAGQKFEDLAKKYSTDTGSASKGGDLGWFGPGKMVPAFENAAYALKLNEISKPIKSDYGYHIIQLTGKKKKAPLDDKMKKQIEQDIKTSKVDNTKIAKAMQSELKDANVKIEDKDLKSTLDNVLNANPSSTGTSTK</sequence>
<dbReference type="HAMAP" id="MF_01145">
    <property type="entry name" value="Foldase_PrsA"/>
    <property type="match status" value="1"/>
</dbReference>
<keyword evidence="10 11" id="KW-0449">Lipoprotein</keyword>
<dbReference type="OrthoDB" id="14196at2"/>
<feature type="signal peptide" evidence="12">
    <location>
        <begin position="1"/>
        <end position="18"/>
    </location>
</feature>
<dbReference type="GO" id="GO:0005886">
    <property type="term" value="C:plasma membrane"/>
    <property type="evidence" value="ECO:0007669"/>
    <property type="project" value="UniProtKB-SubCell"/>
</dbReference>
<dbReference type="AlphaFoldDB" id="A0A0Q3WZZ8"/>
<dbReference type="EMBL" id="LJJC01000004">
    <property type="protein sequence ID" value="KQL55071.1"/>
    <property type="molecule type" value="Genomic_DNA"/>
</dbReference>
<dbReference type="InterPro" id="IPR000297">
    <property type="entry name" value="PPIase_PpiC"/>
</dbReference>
<dbReference type="RefSeq" id="WP_055740865.1">
    <property type="nucleotide sequence ID" value="NZ_JAAIWL010000033.1"/>
</dbReference>
<evidence type="ECO:0000256" key="8">
    <source>
        <dbReference type="ARBA" id="ARBA00023139"/>
    </source>
</evidence>
<dbReference type="InterPro" id="IPR023059">
    <property type="entry name" value="Foldase_PrsA"/>
</dbReference>